<dbReference type="AlphaFoldDB" id="A0A7W7VXA3"/>
<dbReference type="PANTHER" id="PTHR43156">
    <property type="entry name" value="STAGE II SPORULATION PROTEIN E-RELATED"/>
    <property type="match status" value="1"/>
</dbReference>
<sequence>MIPLVLIVVITVADLRAPAGVHLGPALVVAPAITGSFAGPRLTGAVGVLAMAGQVIIAVFRGGITTTNHLVQIATLAVLSVLIVCFCLVREQRGRQLAQVRSVADAAQHVLLWPLPERVGPLRIACLYLAAEEEARIGGDLYAATRTQGGVRVMIGDVRGKGLPAIGEAAILLGAFREAAHQHTSLSALAAALERSIDHYEAERVESDGDEGEHFATALLLEIPDESSATQVISCGHPPPLLLTPDHSVSSMSLHPAPPLGVAPTAMEDPTLDVVSFRPGDTLLLYTDGVIEARDRDGSFYPLAERVARWTDSSPEVLLHQIRRDLLAHVGGRLGDDAALVAIHRPPTSQPGHRVGKIIHAGGSRH</sequence>
<feature type="transmembrane region" description="Helical" evidence="3">
    <location>
        <begin position="42"/>
        <end position="64"/>
    </location>
</feature>
<feature type="region of interest" description="Disordered" evidence="2">
    <location>
        <begin position="346"/>
        <end position="366"/>
    </location>
</feature>
<dbReference type="InterPro" id="IPR036457">
    <property type="entry name" value="PPM-type-like_dom_sf"/>
</dbReference>
<dbReference type="Gene3D" id="3.60.40.10">
    <property type="entry name" value="PPM-type phosphatase domain"/>
    <property type="match status" value="1"/>
</dbReference>
<dbReference type="SMART" id="SM00331">
    <property type="entry name" value="PP2C_SIG"/>
    <property type="match status" value="1"/>
</dbReference>
<dbReference type="Pfam" id="PF07228">
    <property type="entry name" value="SpoIIE"/>
    <property type="match status" value="1"/>
</dbReference>
<evidence type="ECO:0000313" key="6">
    <source>
        <dbReference type="Proteomes" id="UP000540506"/>
    </source>
</evidence>
<organism evidence="5 6">
    <name type="scientific">Kitasatospora kifunensis</name>
    <name type="common">Streptomyces kifunensis</name>
    <dbReference type="NCBI Taxonomy" id="58351"/>
    <lineage>
        <taxon>Bacteria</taxon>
        <taxon>Bacillati</taxon>
        <taxon>Actinomycetota</taxon>
        <taxon>Actinomycetes</taxon>
        <taxon>Kitasatosporales</taxon>
        <taxon>Streptomycetaceae</taxon>
        <taxon>Kitasatospora</taxon>
    </lineage>
</organism>
<feature type="transmembrane region" description="Helical" evidence="3">
    <location>
        <begin position="70"/>
        <end position="89"/>
    </location>
</feature>
<name>A0A7W7VXA3_KITKI</name>
<dbReference type="GO" id="GO:0016791">
    <property type="term" value="F:phosphatase activity"/>
    <property type="evidence" value="ECO:0007669"/>
    <property type="project" value="TreeGrafter"/>
</dbReference>
<keyword evidence="3" id="KW-1133">Transmembrane helix</keyword>
<protein>
    <submittedName>
        <fullName evidence="5">Serine phosphatase RsbU (Regulator of sigma subunit)</fullName>
    </submittedName>
</protein>
<feature type="domain" description="PPM-type phosphatase" evidence="4">
    <location>
        <begin position="122"/>
        <end position="345"/>
    </location>
</feature>
<evidence type="ECO:0000256" key="1">
    <source>
        <dbReference type="ARBA" id="ARBA00022801"/>
    </source>
</evidence>
<evidence type="ECO:0000313" key="5">
    <source>
        <dbReference type="EMBL" id="MBB4926251.1"/>
    </source>
</evidence>
<proteinExistence type="predicted"/>
<comment type="caution">
    <text evidence="5">The sequence shown here is derived from an EMBL/GenBank/DDBJ whole genome shotgun (WGS) entry which is preliminary data.</text>
</comment>
<accession>A0A7W7VXA3</accession>
<dbReference type="PANTHER" id="PTHR43156:SF2">
    <property type="entry name" value="STAGE II SPORULATION PROTEIN E"/>
    <property type="match status" value="1"/>
</dbReference>
<keyword evidence="6" id="KW-1185">Reference proteome</keyword>
<keyword evidence="1" id="KW-0378">Hydrolase</keyword>
<gene>
    <name evidence="5" type="ORF">FHR34_005244</name>
</gene>
<keyword evidence="3" id="KW-0472">Membrane</keyword>
<dbReference type="SUPFAM" id="SSF81606">
    <property type="entry name" value="PP2C-like"/>
    <property type="match status" value="1"/>
</dbReference>
<evidence type="ECO:0000259" key="4">
    <source>
        <dbReference type="SMART" id="SM00331"/>
    </source>
</evidence>
<evidence type="ECO:0000256" key="3">
    <source>
        <dbReference type="SAM" id="Phobius"/>
    </source>
</evidence>
<dbReference type="Proteomes" id="UP000540506">
    <property type="component" value="Unassembled WGS sequence"/>
</dbReference>
<dbReference type="InterPro" id="IPR001932">
    <property type="entry name" value="PPM-type_phosphatase-like_dom"/>
</dbReference>
<reference evidence="5 6" key="1">
    <citation type="submission" date="2020-08" db="EMBL/GenBank/DDBJ databases">
        <title>Sequencing the genomes of 1000 actinobacteria strains.</title>
        <authorList>
            <person name="Klenk H.-P."/>
        </authorList>
    </citation>
    <scope>NUCLEOTIDE SEQUENCE [LARGE SCALE GENOMIC DNA]</scope>
    <source>
        <strain evidence="5 6">DSM 41654</strain>
    </source>
</reference>
<dbReference type="InterPro" id="IPR052016">
    <property type="entry name" value="Bact_Sigma-Reg"/>
</dbReference>
<dbReference type="FunFam" id="3.60.40.10:FF:000058">
    <property type="entry name" value="Stage II sporulation protein E"/>
    <property type="match status" value="1"/>
</dbReference>
<evidence type="ECO:0000256" key="2">
    <source>
        <dbReference type="SAM" id="MobiDB-lite"/>
    </source>
</evidence>
<keyword evidence="3" id="KW-0812">Transmembrane</keyword>
<feature type="transmembrane region" description="Helical" evidence="3">
    <location>
        <begin position="6"/>
        <end position="30"/>
    </location>
</feature>
<dbReference type="EMBL" id="JACHJV010000001">
    <property type="protein sequence ID" value="MBB4926251.1"/>
    <property type="molecule type" value="Genomic_DNA"/>
</dbReference>